<keyword evidence="11" id="KW-1185">Reference proteome</keyword>
<sequence length="685" mass="76509">MHSALPSGQRLAKGATACLRCRRRKQKCDLRFPSCSNCEGAGAQCLTYHSRKHLEVPRNYVSELETEIEKLTRENQELRARAQSASVNGEITSPREHSSRGSVGPGDHPTGSPAKSDTSSNHVQDLVKSVRDIVVEPSRQPRFLGQSGGITLARLVISAIRVDALPSPLLTEPRSYNPSSSAMAAEASLPPRHAADHLVDVYFQYHTPHLPIVERSRVEEAIESAYQAMSGQQLPDRAIERDVFISYMVLAIALCDVSNPSGGRPSQSEGCFRSAMSWYEKVVASSKSDIETLRTILLLAQFIALCPSRGSLWHLTGIALRLCIDIGLHWESEDQTMNLDPAILYDRRRLWYSTYQFDRLLCITLGRPLGIIDESIRVPLPNPWAVYRGTSSSESIELDIHSQRAHNHLFTLSKLESEIKHVQHSQTWAPKIANPRANYAAWVQDIKPRLEEWYATIPPTNRAHPSSIFAYQAYWDYIYNNALLLLYRPNSTGLQTSPEAKVLSFHASCRLIESIKTLQREWKVDILWKCSHDLFMAGLGVIYSLWQSREVRDRNSIGSSISTLQSCASTLSALAESFPGVAGCRDAFDTLSSATVDWLVDENSVEQQYGRQKFEKQAEDLLQQLQPSRGANENPGMDISGMLAADSFLFSEMLSSAAQWPDPEDSGLSDMSSDPMVRGESHIFF</sequence>
<evidence type="ECO:0000256" key="2">
    <source>
        <dbReference type="ARBA" id="ARBA00022723"/>
    </source>
</evidence>
<dbReference type="EMBL" id="NIDN02000127">
    <property type="protein sequence ID" value="RLL96030.1"/>
    <property type="molecule type" value="Genomic_DNA"/>
</dbReference>
<comment type="subcellular location">
    <subcellularLocation>
        <location evidence="1">Nucleus</location>
    </subcellularLocation>
</comment>
<dbReference type="PROSITE" id="PS50048">
    <property type="entry name" value="ZN2_CY6_FUNGAL_2"/>
    <property type="match status" value="1"/>
</dbReference>
<evidence type="ECO:0000313" key="11">
    <source>
        <dbReference type="Proteomes" id="UP000215289"/>
    </source>
</evidence>
<dbReference type="PANTHER" id="PTHR47782:SF1">
    <property type="entry name" value="PYRIMIDINE PATHWAY REGULATORY PROTEIN 1"/>
    <property type="match status" value="1"/>
</dbReference>
<dbReference type="Pfam" id="PF00172">
    <property type="entry name" value="Zn_clus"/>
    <property type="match status" value="1"/>
</dbReference>
<proteinExistence type="predicted"/>
<evidence type="ECO:0000256" key="3">
    <source>
        <dbReference type="ARBA" id="ARBA00022833"/>
    </source>
</evidence>
<accession>A0A3R7IDM7</accession>
<dbReference type="SMART" id="SM00906">
    <property type="entry name" value="Fungal_trans"/>
    <property type="match status" value="1"/>
</dbReference>
<dbReference type="SMART" id="SM00066">
    <property type="entry name" value="GAL4"/>
    <property type="match status" value="1"/>
</dbReference>
<evidence type="ECO:0000313" key="10">
    <source>
        <dbReference type="EMBL" id="RLL96030.1"/>
    </source>
</evidence>
<organism evidence="10 11">
    <name type="scientific">Aspergillus turcosus</name>
    <dbReference type="NCBI Taxonomy" id="1245748"/>
    <lineage>
        <taxon>Eukaryota</taxon>
        <taxon>Fungi</taxon>
        <taxon>Dikarya</taxon>
        <taxon>Ascomycota</taxon>
        <taxon>Pezizomycotina</taxon>
        <taxon>Eurotiomycetes</taxon>
        <taxon>Eurotiomycetidae</taxon>
        <taxon>Eurotiales</taxon>
        <taxon>Aspergillaceae</taxon>
        <taxon>Aspergillus</taxon>
        <taxon>Aspergillus subgen. Fumigati</taxon>
    </lineage>
</organism>
<dbReference type="InterPro" id="IPR052202">
    <property type="entry name" value="Yeast_MetPath_Reg"/>
</dbReference>
<name>A0A3R7IDM7_9EURO</name>
<dbReference type="CDD" id="cd00067">
    <property type="entry name" value="GAL4"/>
    <property type="match status" value="1"/>
</dbReference>
<dbReference type="GO" id="GO:0000981">
    <property type="term" value="F:DNA-binding transcription factor activity, RNA polymerase II-specific"/>
    <property type="evidence" value="ECO:0007669"/>
    <property type="project" value="InterPro"/>
</dbReference>
<dbReference type="CDD" id="cd14686">
    <property type="entry name" value="bZIP"/>
    <property type="match status" value="1"/>
</dbReference>
<dbReference type="CDD" id="cd12148">
    <property type="entry name" value="fungal_TF_MHR"/>
    <property type="match status" value="1"/>
</dbReference>
<dbReference type="STRING" id="1245748.A0A3R7IDM7"/>
<evidence type="ECO:0000256" key="1">
    <source>
        <dbReference type="ARBA" id="ARBA00004123"/>
    </source>
</evidence>
<dbReference type="PROSITE" id="PS00463">
    <property type="entry name" value="ZN2_CY6_FUNGAL_1"/>
    <property type="match status" value="1"/>
</dbReference>
<dbReference type="PANTHER" id="PTHR47782">
    <property type="entry name" value="ZN(II)2CYS6 TRANSCRIPTION FACTOR (EUROFUNG)-RELATED"/>
    <property type="match status" value="1"/>
</dbReference>
<keyword evidence="7" id="KW-0539">Nucleus</keyword>
<keyword evidence="2" id="KW-0479">Metal-binding</keyword>
<evidence type="ECO:0000259" key="9">
    <source>
        <dbReference type="PROSITE" id="PS50048"/>
    </source>
</evidence>
<feature type="region of interest" description="Disordered" evidence="8">
    <location>
        <begin position="77"/>
        <end position="122"/>
    </location>
</feature>
<dbReference type="InterPro" id="IPR036864">
    <property type="entry name" value="Zn2-C6_fun-type_DNA-bd_sf"/>
</dbReference>
<dbReference type="GO" id="GO:0045944">
    <property type="term" value="P:positive regulation of transcription by RNA polymerase II"/>
    <property type="evidence" value="ECO:0007669"/>
    <property type="project" value="TreeGrafter"/>
</dbReference>
<dbReference type="GO" id="GO:0005634">
    <property type="term" value="C:nucleus"/>
    <property type="evidence" value="ECO:0007669"/>
    <property type="project" value="UniProtKB-SubCell"/>
</dbReference>
<dbReference type="OrthoDB" id="189997at2759"/>
<dbReference type="Proteomes" id="UP000215289">
    <property type="component" value="Unassembled WGS sequence"/>
</dbReference>
<dbReference type="InterPro" id="IPR007219">
    <property type="entry name" value="XnlR_reg_dom"/>
</dbReference>
<feature type="compositionally biased region" description="Polar residues" evidence="8">
    <location>
        <begin position="113"/>
        <end position="122"/>
    </location>
</feature>
<evidence type="ECO:0000256" key="8">
    <source>
        <dbReference type="SAM" id="MobiDB-lite"/>
    </source>
</evidence>
<comment type="caution">
    <text evidence="10">The sequence shown here is derived from an EMBL/GenBank/DDBJ whole genome shotgun (WGS) entry which is preliminary data.</text>
</comment>
<reference evidence="10 11" key="1">
    <citation type="submission" date="2018-08" db="EMBL/GenBank/DDBJ databases">
        <title>Draft genome sequences of two Aspergillus turcosus clinical strains isolated from bronchoalveolar lavage fluid: one azole-susceptible and the other azole-resistant.</title>
        <authorList>
            <person name="Parent-Michaud M."/>
            <person name="Dufresne P.J."/>
            <person name="Fournier E."/>
            <person name="Martineau C."/>
            <person name="Moreira S."/>
            <person name="Perkins V."/>
            <person name="De Repentigny L."/>
            <person name="Dufresne S.F."/>
        </authorList>
    </citation>
    <scope>NUCLEOTIDE SEQUENCE [LARGE SCALE GENOMIC DNA]</scope>
    <source>
        <strain evidence="10">HMR AF 1038</strain>
    </source>
</reference>
<dbReference type="GO" id="GO:0008270">
    <property type="term" value="F:zinc ion binding"/>
    <property type="evidence" value="ECO:0007669"/>
    <property type="project" value="InterPro"/>
</dbReference>
<evidence type="ECO:0000256" key="6">
    <source>
        <dbReference type="ARBA" id="ARBA00023163"/>
    </source>
</evidence>
<keyword evidence="4" id="KW-0805">Transcription regulation</keyword>
<dbReference type="SUPFAM" id="SSF57701">
    <property type="entry name" value="Zn2/Cys6 DNA-binding domain"/>
    <property type="match status" value="1"/>
</dbReference>
<dbReference type="GO" id="GO:0006351">
    <property type="term" value="P:DNA-templated transcription"/>
    <property type="evidence" value="ECO:0007669"/>
    <property type="project" value="InterPro"/>
</dbReference>
<keyword evidence="3" id="KW-0862">Zinc</keyword>
<dbReference type="Pfam" id="PF04082">
    <property type="entry name" value="Fungal_trans"/>
    <property type="match status" value="1"/>
</dbReference>
<dbReference type="AlphaFoldDB" id="A0A3R7IDM7"/>
<evidence type="ECO:0000256" key="4">
    <source>
        <dbReference type="ARBA" id="ARBA00023015"/>
    </source>
</evidence>
<protein>
    <recommendedName>
        <fullName evidence="9">Zn(2)-C6 fungal-type domain-containing protein</fullName>
    </recommendedName>
</protein>
<evidence type="ECO:0000256" key="5">
    <source>
        <dbReference type="ARBA" id="ARBA00023125"/>
    </source>
</evidence>
<dbReference type="GO" id="GO:0043565">
    <property type="term" value="F:sequence-specific DNA binding"/>
    <property type="evidence" value="ECO:0007669"/>
    <property type="project" value="TreeGrafter"/>
</dbReference>
<keyword evidence="6" id="KW-0804">Transcription</keyword>
<dbReference type="Gene3D" id="4.10.240.10">
    <property type="entry name" value="Zn(2)-C6 fungal-type DNA-binding domain"/>
    <property type="match status" value="1"/>
</dbReference>
<gene>
    <name evidence="10" type="ORF">CFD26_102579</name>
</gene>
<feature type="domain" description="Zn(2)-C6 fungal-type" evidence="9">
    <location>
        <begin position="17"/>
        <end position="47"/>
    </location>
</feature>
<dbReference type="InterPro" id="IPR001138">
    <property type="entry name" value="Zn2Cys6_DnaBD"/>
</dbReference>
<evidence type="ECO:0000256" key="7">
    <source>
        <dbReference type="ARBA" id="ARBA00023242"/>
    </source>
</evidence>
<keyword evidence="5" id="KW-0238">DNA-binding</keyword>